<evidence type="ECO:0000256" key="5">
    <source>
        <dbReference type="SAM" id="Phobius"/>
    </source>
</evidence>
<evidence type="ECO:0000313" key="8">
    <source>
        <dbReference type="Proteomes" id="UP001501509"/>
    </source>
</evidence>
<evidence type="ECO:0000313" key="7">
    <source>
        <dbReference type="EMBL" id="GAA2639045.1"/>
    </source>
</evidence>
<proteinExistence type="predicted"/>
<evidence type="ECO:0000259" key="6">
    <source>
        <dbReference type="Pfam" id="PF07291"/>
    </source>
</evidence>
<keyword evidence="3 5" id="KW-1133">Transmembrane helix</keyword>
<feature type="domain" description="Methylamine utilisation protein MauE" evidence="6">
    <location>
        <begin position="1"/>
        <end position="139"/>
    </location>
</feature>
<dbReference type="EMBL" id="BAAATD010000027">
    <property type="protein sequence ID" value="GAA2639045.1"/>
    <property type="molecule type" value="Genomic_DNA"/>
</dbReference>
<evidence type="ECO:0000256" key="3">
    <source>
        <dbReference type="ARBA" id="ARBA00022989"/>
    </source>
</evidence>
<protein>
    <recommendedName>
        <fullName evidence="6">Methylamine utilisation protein MauE domain-containing protein</fullName>
    </recommendedName>
</protein>
<evidence type="ECO:0000256" key="1">
    <source>
        <dbReference type="ARBA" id="ARBA00004141"/>
    </source>
</evidence>
<comment type="subcellular location">
    <subcellularLocation>
        <location evidence="1">Membrane</location>
        <topology evidence="1">Multi-pass membrane protein</topology>
    </subcellularLocation>
</comment>
<dbReference type="Pfam" id="PF07291">
    <property type="entry name" value="MauE"/>
    <property type="match status" value="1"/>
</dbReference>
<name>A0ABP6D9A5_9ACTN</name>
<reference evidence="8" key="1">
    <citation type="journal article" date="2019" name="Int. J. Syst. Evol. Microbiol.">
        <title>The Global Catalogue of Microorganisms (GCM) 10K type strain sequencing project: providing services to taxonomists for standard genome sequencing and annotation.</title>
        <authorList>
            <consortium name="The Broad Institute Genomics Platform"/>
            <consortium name="The Broad Institute Genome Sequencing Center for Infectious Disease"/>
            <person name="Wu L."/>
            <person name="Ma J."/>
        </authorList>
    </citation>
    <scope>NUCLEOTIDE SEQUENCE [LARGE SCALE GENOMIC DNA]</scope>
    <source>
        <strain evidence="8">JCM 6833</strain>
    </source>
</reference>
<feature type="transmembrane region" description="Helical" evidence="5">
    <location>
        <begin position="124"/>
        <end position="142"/>
    </location>
</feature>
<evidence type="ECO:0000256" key="4">
    <source>
        <dbReference type="ARBA" id="ARBA00023136"/>
    </source>
</evidence>
<organism evidence="7 8">
    <name type="scientific">Actinomadura fulvescens</name>
    <dbReference type="NCBI Taxonomy" id="46160"/>
    <lineage>
        <taxon>Bacteria</taxon>
        <taxon>Bacillati</taxon>
        <taxon>Actinomycetota</taxon>
        <taxon>Actinomycetes</taxon>
        <taxon>Streptosporangiales</taxon>
        <taxon>Thermomonosporaceae</taxon>
        <taxon>Actinomadura</taxon>
    </lineage>
</organism>
<dbReference type="Proteomes" id="UP001501509">
    <property type="component" value="Unassembled WGS sequence"/>
</dbReference>
<sequence>METLLATVSASMGFAVLALSGAIHFAKLDVFKAMLRSHNFWPPTFVTVVAQCVALAECTIASLGLAALLPGLSASTARDLMTYALAGAMVLYVALAAYAAVLLRRNPGVPCACSSRAEPISIWVPVRTTVLALGCGFAAAQVDLVLSWTWSSDALLAFLAASTFTVLAWILPSTLHDPNKQGISWTSRPAH</sequence>
<feature type="transmembrane region" description="Helical" evidence="5">
    <location>
        <begin position="45"/>
        <end position="68"/>
    </location>
</feature>
<feature type="transmembrane region" description="Helical" evidence="5">
    <location>
        <begin position="80"/>
        <end position="103"/>
    </location>
</feature>
<gene>
    <name evidence="7" type="ORF">GCM10010411_93990</name>
</gene>
<keyword evidence="4 5" id="KW-0472">Membrane</keyword>
<comment type="caution">
    <text evidence="7">The sequence shown here is derived from an EMBL/GenBank/DDBJ whole genome shotgun (WGS) entry which is preliminary data.</text>
</comment>
<keyword evidence="8" id="KW-1185">Reference proteome</keyword>
<accession>A0ABP6D9A5</accession>
<evidence type="ECO:0000256" key="2">
    <source>
        <dbReference type="ARBA" id="ARBA00022692"/>
    </source>
</evidence>
<keyword evidence="2 5" id="KW-0812">Transmembrane</keyword>
<dbReference type="RefSeq" id="WP_344549297.1">
    <property type="nucleotide sequence ID" value="NZ_BAAATD010000027.1"/>
</dbReference>
<dbReference type="InterPro" id="IPR009908">
    <property type="entry name" value="Methylamine_util_MauE"/>
</dbReference>
<feature type="transmembrane region" description="Helical" evidence="5">
    <location>
        <begin position="6"/>
        <end position="25"/>
    </location>
</feature>
<feature type="transmembrane region" description="Helical" evidence="5">
    <location>
        <begin position="154"/>
        <end position="171"/>
    </location>
</feature>